<keyword evidence="1" id="KW-0547">Nucleotide-binding</keyword>
<organism evidence="4 5">
    <name type="scientific">Parablautia intestinalis</name>
    <dbReference type="NCBI Taxonomy" id="2320100"/>
    <lineage>
        <taxon>Bacteria</taxon>
        <taxon>Bacillati</taxon>
        <taxon>Bacillota</taxon>
        <taxon>Clostridia</taxon>
        <taxon>Lachnospirales</taxon>
        <taxon>Lachnospiraceae</taxon>
        <taxon>Parablautia</taxon>
    </lineage>
</organism>
<proteinExistence type="predicted"/>
<accession>A0A3A9AM14</accession>
<keyword evidence="2" id="KW-0067">ATP-binding</keyword>
<evidence type="ECO:0000256" key="2">
    <source>
        <dbReference type="ARBA" id="ARBA00022840"/>
    </source>
</evidence>
<feature type="domain" description="ABC transporter" evidence="3">
    <location>
        <begin position="322"/>
        <end position="525"/>
    </location>
</feature>
<dbReference type="Pfam" id="PF00005">
    <property type="entry name" value="ABC_tran"/>
    <property type="match status" value="2"/>
</dbReference>
<evidence type="ECO:0000313" key="5">
    <source>
        <dbReference type="Proteomes" id="UP000280696"/>
    </source>
</evidence>
<sequence length="525" mass="61271">MSQISVNNLTFYYEGSYDNIFENVSFQIDTDWKLGFIARNGKGKTTFLKLLTGKYEFKGNISTSTAFDYFPFEIRDKDKNTIDVIEEIYPDYEFWKICRELNFLNVDAEVFYRPFSTLSNGEQTKVMLALLFSKDNHFLLIDEPTNHLDMEAREILKKYLSSKKGFILVSHDRNFMDGCVDHVLVINKANIEVQQGNFSSWWENKRKQDAFELAENERLKKDIKRLSESARVTKQWADNVEATKIGEKSNKYEKCKDTRAYVGEKSRRMQMRRKNLERRQEREIEEKCDLLKNLETVEDLKIFPLEHYKKKLVVMEDCTIAYQNKQIINDGSEDAKELISGFHLEVIQGDRIFLKGKNGSGKSSIIKAILKQVYEKNNENAEGFEHLIKDAPVLKKGNIEIPNQMIVSYCSQDTSMLHGTVKEYASENGIDETLFMALLRKLDFPRVQFEKKIEDYSGGQKKKILIAGSLCKKAHLYIWDEPLNFIDVFSRMQIEELILKFKPTMILVEHDKAFMEKTATKIVEL</sequence>
<dbReference type="InterPro" id="IPR027417">
    <property type="entry name" value="P-loop_NTPase"/>
</dbReference>
<dbReference type="SMART" id="SM00382">
    <property type="entry name" value="AAA"/>
    <property type="match status" value="2"/>
</dbReference>
<dbReference type="CDD" id="cd03221">
    <property type="entry name" value="ABCF_EF-3"/>
    <property type="match status" value="1"/>
</dbReference>
<comment type="caution">
    <text evidence="4">The sequence shown here is derived from an EMBL/GenBank/DDBJ whole genome shotgun (WGS) entry which is preliminary data.</text>
</comment>
<dbReference type="EMBL" id="RAYQ01000006">
    <property type="protein sequence ID" value="RKI92024.1"/>
    <property type="molecule type" value="Genomic_DNA"/>
</dbReference>
<evidence type="ECO:0000256" key="1">
    <source>
        <dbReference type="ARBA" id="ARBA00022741"/>
    </source>
</evidence>
<dbReference type="RefSeq" id="WP_120468600.1">
    <property type="nucleotide sequence ID" value="NZ_RAYQ01000006.1"/>
</dbReference>
<dbReference type="InterPro" id="IPR051309">
    <property type="entry name" value="ABCF_ATPase"/>
</dbReference>
<name>A0A3A9AM14_9FIRM</name>
<dbReference type="PROSITE" id="PS00211">
    <property type="entry name" value="ABC_TRANSPORTER_1"/>
    <property type="match status" value="1"/>
</dbReference>
<evidence type="ECO:0000313" key="4">
    <source>
        <dbReference type="EMBL" id="RKI92024.1"/>
    </source>
</evidence>
<keyword evidence="5" id="KW-1185">Reference proteome</keyword>
<dbReference type="Proteomes" id="UP000280696">
    <property type="component" value="Unassembled WGS sequence"/>
</dbReference>
<dbReference type="PANTHER" id="PTHR42855:SF2">
    <property type="entry name" value="DRUG RESISTANCE ABC TRANSPORTER,ATP-BINDING PROTEIN"/>
    <property type="match status" value="1"/>
</dbReference>
<dbReference type="OrthoDB" id="9801441at2"/>
<dbReference type="InterPro" id="IPR017871">
    <property type="entry name" value="ABC_transporter-like_CS"/>
</dbReference>
<protein>
    <submittedName>
        <fullName evidence="4">ABC-F type ribosomal protection protein</fullName>
    </submittedName>
</protein>
<dbReference type="PANTHER" id="PTHR42855">
    <property type="entry name" value="ABC TRANSPORTER ATP-BINDING SUBUNIT"/>
    <property type="match status" value="1"/>
</dbReference>
<dbReference type="GO" id="GO:0005524">
    <property type="term" value="F:ATP binding"/>
    <property type="evidence" value="ECO:0007669"/>
    <property type="project" value="UniProtKB-KW"/>
</dbReference>
<evidence type="ECO:0000259" key="3">
    <source>
        <dbReference type="PROSITE" id="PS50893"/>
    </source>
</evidence>
<dbReference type="GO" id="GO:0016887">
    <property type="term" value="F:ATP hydrolysis activity"/>
    <property type="evidence" value="ECO:0007669"/>
    <property type="project" value="InterPro"/>
</dbReference>
<reference evidence="4 5" key="1">
    <citation type="submission" date="2018-09" db="EMBL/GenBank/DDBJ databases">
        <title>Murine metabolic-syndrome-specific gut microbial biobank.</title>
        <authorList>
            <person name="Liu C."/>
        </authorList>
    </citation>
    <scope>NUCLEOTIDE SEQUENCE [LARGE SCALE GENOMIC DNA]</scope>
    <source>
        <strain evidence="4 5">0.1xD8-82</strain>
    </source>
</reference>
<dbReference type="Gene3D" id="3.40.50.300">
    <property type="entry name" value="P-loop containing nucleotide triphosphate hydrolases"/>
    <property type="match status" value="2"/>
</dbReference>
<dbReference type="PROSITE" id="PS50893">
    <property type="entry name" value="ABC_TRANSPORTER_2"/>
    <property type="match status" value="2"/>
</dbReference>
<dbReference type="InterPro" id="IPR003439">
    <property type="entry name" value="ABC_transporter-like_ATP-bd"/>
</dbReference>
<dbReference type="SUPFAM" id="SSF52540">
    <property type="entry name" value="P-loop containing nucleoside triphosphate hydrolases"/>
    <property type="match status" value="2"/>
</dbReference>
<gene>
    <name evidence="4" type="primary">abc-f</name>
    <name evidence="4" type="ORF">D7V94_08070</name>
</gene>
<feature type="domain" description="ABC transporter" evidence="3">
    <location>
        <begin position="4"/>
        <end position="213"/>
    </location>
</feature>
<dbReference type="AlphaFoldDB" id="A0A3A9AM14"/>
<dbReference type="InterPro" id="IPR003593">
    <property type="entry name" value="AAA+_ATPase"/>
</dbReference>